<feature type="compositionally biased region" description="Low complexity" evidence="1">
    <location>
        <begin position="632"/>
        <end position="643"/>
    </location>
</feature>
<evidence type="ECO:0000313" key="4">
    <source>
        <dbReference type="Proteomes" id="UP000619293"/>
    </source>
</evidence>
<feature type="compositionally biased region" description="Basic and acidic residues" evidence="1">
    <location>
        <begin position="1"/>
        <end position="10"/>
    </location>
</feature>
<keyword evidence="2" id="KW-1133">Transmembrane helix</keyword>
<organism evidence="3 4">
    <name type="scientific">Catellatospora chokoriensis</name>
    <dbReference type="NCBI Taxonomy" id="310353"/>
    <lineage>
        <taxon>Bacteria</taxon>
        <taxon>Bacillati</taxon>
        <taxon>Actinomycetota</taxon>
        <taxon>Actinomycetes</taxon>
        <taxon>Micromonosporales</taxon>
        <taxon>Micromonosporaceae</taxon>
        <taxon>Catellatospora</taxon>
    </lineage>
</organism>
<feature type="compositionally biased region" description="Basic and acidic residues" evidence="1">
    <location>
        <begin position="32"/>
        <end position="44"/>
    </location>
</feature>
<evidence type="ECO:0008006" key="5">
    <source>
        <dbReference type="Google" id="ProtNLM"/>
    </source>
</evidence>
<feature type="compositionally biased region" description="Acidic residues" evidence="1">
    <location>
        <begin position="678"/>
        <end position="687"/>
    </location>
</feature>
<sequence>MSRADATDGRGRKKGRGGEGEEVPQEETGWLDDLRGAKQAKDQFDDSDFTDGGSSRWDKLSALSDDAPAGRAPGAPAAPADAARRPRGGEAPARRRDEDTAGGARRAGEDTQGGRRRTPEEPPAGRRRADGEPAGRRTAEEPAGRRAAAEEPAGRRAAGEDTLTGRRRADEDPAGRRRADEDTAAGRRRAGEDTSAGRRRVDDEPTGGHRRAAEEPAGRRAAADDTGSRRHVADEPAGRRAGRPEAEEPRRGRPEPAPMEPPPGRARPDQPLRKPGGEPPVVRRREMDPTRTGEMPRIGNPPAGDGMRGRPAMPPAGPGKPAAPTGMPGSPAVRPPVRPEPQRAGFPAVSPVSPPPAPARPNRGGVPVPPAGPAQGGPAPLGGMPPQAGPSAGPGPMAGPMPGTHAGPGPKPGGPGVGPGPAAGGRPPGRPEPIAVRPPDPNAVVPPSGDRRAGLAASVDVIRGARSEVRKQLREQQRLRMWTLIALVAVIVGALPFYFVLRAATRDPVLTTLDALDVPSWAVTSGKTEDNIYGSRWCLIDCRYRERSLESSKGIDETTQAYTTALTDAGWARWDVASCVLDEGTQGEYSCWRRDEFTLDLWVRPITTPECSNLLRNRPTIGPSDEPEAEPSADPSAAPAGDPDACKGSAVTIKVQNTVADDRIRFTADPNGDQGPGTDEETGEEPGAESPAPTPSAS</sequence>
<feature type="compositionally biased region" description="Pro residues" evidence="1">
    <location>
        <begin position="255"/>
        <end position="265"/>
    </location>
</feature>
<reference evidence="3 4" key="1">
    <citation type="submission" date="2021-01" db="EMBL/GenBank/DDBJ databases">
        <title>Whole genome shotgun sequence of Catellatospora chokoriensis NBRC 107358.</title>
        <authorList>
            <person name="Komaki H."/>
            <person name="Tamura T."/>
        </authorList>
    </citation>
    <scope>NUCLEOTIDE SEQUENCE [LARGE SCALE GENOMIC DNA]</scope>
    <source>
        <strain evidence="3 4">NBRC 107358</strain>
    </source>
</reference>
<feature type="compositionally biased region" description="Basic and acidic residues" evidence="1">
    <location>
        <begin position="106"/>
        <end position="254"/>
    </location>
</feature>
<feature type="transmembrane region" description="Helical" evidence="2">
    <location>
        <begin position="479"/>
        <end position="501"/>
    </location>
</feature>
<evidence type="ECO:0000256" key="1">
    <source>
        <dbReference type="SAM" id="MobiDB-lite"/>
    </source>
</evidence>
<dbReference type="RefSeq" id="WP_191844524.1">
    <property type="nucleotide sequence ID" value="NZ_BONG01000027.1"/>
</dbReference>
<accession>A0A8J3NSX3</accession>
<feature type="compositionally biased region" description="Pro residues" evidence="1">
    <location>
        <begin position="428"/>
        <end position="441"/>
    </location>
</feature>
<feature type="compositionally biased region" description="Low complexity" evidence="1">
    <location>
        <begin position="376"/>
        <end position="408"/>
    </location>
</feature>
<dbReference type="AlphaFoldDB" id="A0A8J3NSX3"/>
<comment type="caution">
    <text evidence="3">The sequence shown here is derived from an EMBL/GenBank/DDBJ whole genome shotgun (WGS) entry which is preliminary data.</text>
</comment>
<dbReference type="EMBL" id="BONG01000027">
    <property type="protein sequence ID" value="GIF90988.1"/>
    <property type="molecule type" value="Genomic_DNA"/>
</dbReference>
<keyword evidence="2" id="KW-0472">Membrane</keyword>
<feature type="compositionally biased region" description="Gly residues" evidence="1">
    <location>
        <begin position="414"/>
        <end position="427"/>
    </location>
</feature>
<feature type="region of interest" description="Disordered" evidence="1">
    <location>
        <begin position="612"/>
        <end position="698"/>
    </location>
</feature>
<evidence type="ECO:0000313" key="3">
    <source>
        <dbReference type="EMBL" id="GIF90988.1"/>
    </source>
</evidence>
<keyword evidence="2" id="KW-0812">Transmembrane</keyword>
<dbReference type="Proteomes" id="UP000619293">
    <property type="component" value="Unassembled WGS sequence"/>
</dbReference>
<proteinExistence type="predicted"/>
<feature type="compositionally biased region" description="Low complexity" evidence="1">
    <location>
        <begin position="319"/>
        <end position="329"/>
    </location>
</feature>
<feature type="compositionally biased region" description="Low complexity" evidence="1">
    <location>
        <begin position="688"/>
        <end position="698"/>
    </location>
</feature>
<feature type="compositionally biased region" description="Basic and acidic residues" evidence="1">
    <location>
        <begin position="82"/>
        <end position="99"/>
    </location>
</feature>
<keyword evidence="4" id="KW-1185">Reference proteome</keyword>
<evidence type="ECO:0000256" key="2">
    <source>
        <dbReference type="SAM" id="Phobius"/>
    </source>
</evidence>
<name>A0A8J3NSX3_9ACTN</name>
<protein>
    <recommendedName>
        <fullName evidence="5">Integrin beta 3</fullName>
    </recommendedName>
</protein>
<feature type="compositionally biased region" description="Low complexity" evidence="1">
    <location>
        <begin position="65"/>
        <end position="81"/>
    </location>
</feature>
<feature type="compositionally biased region" description="Basic and acidic residues" evidence="1">
    <location>
        <begin position="266"/>
        <end position="291"/>
    </location>
</feature>
<gene>
    <name evidence="3" type="ORF">Cch02nite_44320</name>
</gene>
<feature type="region of interest" description="Disordered" evidence="1">
    <location>
        <begin position="1"/>
        <end position="452"/>
    </location>
</feature>